<feature type="region of interest" description="Disordered" evidence="5">
    <location>
        <begin position="46"/>
        <end position="65"/>
    </location>
</feature>
<keyword evidence="2 6" id="KW-0812">Transmembrane</keyword>
<feature type="transmembrane region" description="Helical" evidence="6">
    <location>
        <begin position="315"/>
        <end position="336"/>
    </location>
</feature>
<dbReference type="Pfam" id="PF07690">
    <property type="entry name" value="MFS_1"/>
    <property type="match status" value="1"/>
</dbReference>
<feature type="transmembrane region" description="Helical" evidence="6">
    <location>
        <begin position="382"/>
        <end position="405"/>
    </location>
</feature>
<dbReference type="PANTHER" id="PTHR42718">
    <property type="entry name" value="MAJOR FACILITATOR SUPERFAMILY MULTIDRUG TRANSPORTER MFSC"/>
    <property type="match status" value="1"/>
</dbReference>
<gene>
    <name evidence="8" type="ORF">CI238_00911</name>
</gene>
<dbReference type="PROSITE" id="PS50850">
    <property type="entry name" value="MFS"/>
    <property type="match status" value="1"/>
</dbReference>
<evidence type="ECO:0000256" key="5">
    <source>
        <dbReference type="SAM" id="MobiDB-lite"/>
    </source>
</evidence>
<organism evidence="8 9">
    <name type="scientific">Colletotrichum incanum</name>
    <name type="common">Soybean anthracnose fungus</name>
    <dbReference type="NCBI Taxonomy" id="1573173"/>
    <lineage>
        <taxon>Eukaryota</taxon>
        <taxon>Fungi</taxon>
        <taxon>Dikarya</taxon>
        <taxon>Ascomycota</taxon>
        <taxon>Pezizomycotina</taxon>
        <taxon>Sordariomycetes</taxon>
        <taxon>Hypocreomycetidae</taxon>
        <taxon>Glomerellales</taxon>
        <taxon>Glomerellaceae</taxon>
        <taxon>Colletotrichum</taxon>
        <taxon>Colletotrichum spaethianum species complex</taxon>
    </lineage>
</organism>
<dbReference type="InterPro" id="IPR036259">
    <property type="entry name" value="MFS_trans_sf"/>
</dbReference>
<evidence type="ECO:0000256" key="4">
    <source>
        <dbReference type="ARBA" id="ARBA00023136"/>
    </source>
</evidence>
<keyword evidence="4 6" id="KW-0472">Membrane</keyword>
<dbReference type="InterPro" id="IPR020846">
    <property type="entry name" value="MFS_dom"/>
</dbReference>
<proteinExistence type="predicted"/>
<dbReference type="GO" id="GO:0022857">
    <property type="term" value="F:transmembrane transporter activity"/>
    <property type="evidence" value="ECO:0007669"/>
    <property type="project" value="InterPro"/>
</dbReference>
<evidence type="ECO:0000256" key="3">
    <source>
        <dbReference type="ARBA" id="ARBA00022989"/>
    </source>
</evidence>
<comment type="caution">
    <text evidence="8">The sequence shown here is derived from an EMBL/GenBank/DDBJ whole genome shotgun (WGS) entry which is preliminary data.</text>
</comment>
<dbReference type="Proteomes" id="UP000076584">
    <property type="component" value="Unassembled WGS sequence"/>
</dbReference>
<evidence type="ECO:0000259" key="7">
    <source>
        <dbReference type="PROSITE" id="PS50850"/>
    </source>
</evidence>
<reference evidence="8 9" key="1">
    <citation type="submission" date="2015-06" db="EMBL/GenBank/DDBJ databases">
        <title>Survival trade-offs in plant roots during colonization by closely related pathogenic and mutualistic fungi.</title>
        <authorList>
            <person name="Hacquard S."/>
            <person name="Kracher B."/>
            <person name="Hiruma K."/>
            <person name="Weinman A."/>
            <person name="Muench P."/>
            <person name="Garrido Oter R."/>
            <person name="Ver Loren van Themaat E."/>
            <person name="Dallerey J.-F."/>
            <person name="Damm U."/>
            <person name="Henrissat B."/>
            <person name="Lespinet O."/>
            <person name="Thon M."/>
            <person name="Kemen E."/>
            <person name="McHardy A.C."/>
            <person name="Schulze-Lefert P."/>
            <person name="O'Connell R.J."/>
        </authorList>
    </citation>
    <scope>NUCLEOTIDE SEQUENCE [LARGE SCALE GENOMIC DNA]</scope>
    <source>
        <strain evidence="8 9">MAFF 238704</strain>
    </source>
</reference>
<accession>A0A166TI75</accession>
<evidence type="ECO:0000256" key="1">
    <source>
        <dbReference type="ARBA" id="ARBA00004141"/>
    </source>
</evidence>
<feature type="transmembrane region" description="Helical" evidence="6">
    <location>
        <begin position="286"/>
        <end position="303"/>
    </location>
</feature>
<dbReference type="PANTHER" id="PTHR42718:SF1">
    <property type="entry name" value="LOW AFFINITY AMMONIUM TRANSPORTER"/>
    <property type="match status" value="1"/>
</dbReference>
<sequence>MNDTSRSTTFGPIETPTTEWETRSANAAMQTVADVMIAVTESFRQQFKEQHPNDHRMSGSSSPVGPDLRALAPNVVSPILDVNYDDVNQANHNLSRPITAHSTFDTYLVSLSPVSPVLSTPSHDPNTPTVPAALTLGTAPIPRAPAPNTLNLYGNPDIHIQQPEPAAPPRNQITDIASQRGFAPESLEHPTEYPDLFEAARRIVFTQRSEDNEEHLFGARRSRLYQSQPLLEKASRPQLSSIQETSLVAVVSLYQILTFAGLSQAMAPALDISKSFTDAAAGQHSWFTAAYALTVGVFILPLARLGETFGRKPVIVLGCLWFALWSLFAGFSLIVQKGGNNGTIYFCICRAMQGIGPALCIPNGFSTLERTLAPGQKKHMALSLFSAAAPVGFVIGAVMSSLFAFNAAWEWSFFALAAVCVSAAGLSILVLPRQSTPETHSTNSIYAQLDVSGTILGGSGLGLFSFACNQAPAVGWSTPYTCFLLIIGALLFAAFIYNETVVVDPLLPLGAMGSSTNLILGCTAAAWGCFIVWVFYTFQLLELPRGWTSLLASAGFVPVAVETPAVALLLAYLMPGVEVYWAFLVSVLSFLLASILMATAPPEQTHGHDESTCDDAVAEESARGSSRDRKQLGLGSIKLLHVTFHGNGKDS</sequence>
<protein>
    <submittedName>
        <fullName evidence="8">Aminotriazole resistance protein</fullName>
    </submittedName>
</protein>
<dbReference type="EMBL" id="LFIW01002391">
    <property type="protein sequence ID" value="KZL72109.1"/>
    <property type="molecule type" value="Genomic_DNA"/>
</dbReference>
<feature type="transmembrane region" description="Helical" evidence="6">
    <location>
        <begin position="550"/>
        <end position="573"/>
    </location>
</feature>
<feature type="compositionally biased region" description="Basic and acidic residues" evidence="5">
    <location>
        <begin position="46"/>
        <end position="57"/>
    </location>
</feature>
<evidence type="ECO:0000313" key="8">
    <source>
        <dbReference type="EMBL" id="KZL72109.1"/>
    </source>
</evidence>
<feature type="transmembrane region" description="Helical" evidence="6">
    <location>
        <begin position="480"/>
        <end position="498"/>
    </location>
</feature>
<feature type="transmembrane region" description="Helical" evidence="6">
    <location>
        <begin position="411"/>
        <end position="431"/>
    </location>
</feature>
<name>A0A166TI75_COLIC</name>
<evidence type="ECO:0000256" key="2">
    <source>
        <dbReference type="ARBA" id="ARBA00022692"/>
    </source>
</evidence>
<feature type="transmembrane region" description="Helical" evidence="6">
    <location>
        <begin position="518"/>
        <end position="538"/>
    </location>
</feature>
<dbReference type="Gene3D" id="1.20.1250.20">
    <property type="entry name" value="MFS general substrate transporter like domains"/>
    <property type="match status" value="1"/>
</dbReference>
<comment type="subcellular location">
    <subcellularLocation>
        <location evidence="1">Membrane</location>
        <topology evidence="1">Multi-pass membrane protein</topology>
    </subcellularLocation>
</comment>
<keyword evidence="3 6" id="KW-1133">Transmembrane helix</keyword>
<evidence type="ECO:0000313" key="9">
    <source>
        <dbReference type="Proteomes" id="UP000076584"/>
    </source>
</evidence>
<evidence type="ECO:0000256" key="6">
    <source>
        <dbReference type="SAM" id="Phobius"/>
    </source>
</evidence>
<feature type="transmembrane region" description="Helical" evidence="6">
    <location>
        <begin position="246"/>
        <end position="266"/>
    </location>
</feature>
<keyword evidence="9" id="KW-1185">Reference proteome</keyword>
<dbReference type="AlphaFoldDB" id="A0A166TI75"/>
<dbReference type="GO" id="GO:0016020">
    <property type="term" value="C:membrane"/>
    <property type="evidence" value="ECO:0007669"/>
    <property type="project" value="UniProtKB-SubCell"/>
</dbReference>
<feature type="transmembrane region" description="Helical" evidence="6">
    <location>
        <begin position="579"/>
        <end position="598"/>
    </location>
</feature>
<dbReference type="InterPro" id="IPR011701">
    <property type="entry name" value="MFS"/>
</dbReference>
<dbReference type="SUPFAM" id="SSF103473">
    <property type="entry name" value="MFS general substrate transporter"/>
    <property type="match status" value="1"/>
</dbReference>
<feature type="domain" description="Major facilitator superfamily (MFS) profile" evidence="7">
    <location>
        <begin position="247"/>
        <end position="651"/>
    </location>
</feature>